<dbReference type="GO" id="GO:0005829">
    <property type="term" value="C:cytosol"/>
    <property type="evidence" value="ECO:0007669"/>
    <property type="project" value="TreeGrafter"/>
</dbReference>
<dbReference type="NCBIfam" id="TIGR02033">
    <property type="entry name" value="D-hydantoinase"/>
    <property type="match status" value="1"/>
</dbReference>
<dbReference type="EMBL" id="CT573213">
    <property type="protein sequence ID" value="CAJ60074.1"/>
    <property type="molecule type" value="Genomic_DNA"/>
</dbReference>
<dbReference type="SUPFAM" id="SSF51556">
    <property type="entry name" value="Metallo-dependent hydrolases"/>
    <property type="match status" value="1"/>
</dbReference>
<dbReference type="FunFam" id="3.20.20.140:FF:000037">
    <property type="entry name" value="Dihydropyrimidinase"/>
    <property type="match status" value="1"/>
</dbReference>
<dbReference type="OrthoDB" id="9775759at2"/>
<reference evidence="7 8" key="1">
    <citation type="journal article" date="2007" name="Genome Res.">
        <title>Genome characteristics of facultatively symbiotic Frankia sp. strains reflect host range and host plant biogeography.</title>
        <authorList>
            <person name="Normand P."/>
            <person name="Lapierre P."/>
            <person name="Tisa L.S."/>
            <person name="Gogarten J.P."/>
            <person name="Alloisio N."/>
            <person name="Bagnarol E."/>
            <person name="Bassi C.A."/>
            <person name="Berry A.M."/>
            <person name="Bickhart D.M."/>
            <person name="Choisne N."/>
            <person name="Couloux A."/>
            <person name="Cournoyer B."/>
            <person name="Cruveiller S."/>
            <person name="Daubin V."/>
            <person name="Demange N."/>
            <person name="Francino M.P."/>
            <person name="Goltsman E."/>
            <person name="Huang Y."/>
            <person name="Kopp O.R."/>
            <person name="Labarre L."/>
            <person name="Lapidus A."/>
            <person name="Lavire C."/>
            <person name="Marechal J."/>
            <person name="Martinez M."/>
            <person name="Mastronunzio J.E."/>
            <person name="Mullin B.C."/>
            <person name="Niemann J."/>
            <person name="Pujic P."/>
            <person name="Rawnsley T."/>
            <person name="Rouy Z."/>
            <person name="Schenowitz C."/>
            <person name="Sellstedt A."/>
            <person name="Tavares F."/>
            <person name="Tomkins J.P."/>
            <person name="Vallenet D."/>
            <person name="Valverde C."/>
            <person name="Wall L.G."/>
            <person name="Wang Y."/>
            <person name="Medigue C."/>
            <person name="Benson D.R."/>
        </authorList>
    </citation>
    <scope>NUCLEOTIDE SEQUENCE [LARGE SCALE GENOMIC DNA]</scope>
    <source>
        <strain evidence="8">DSM 45986 / CECT 9034 / ACN14a</strain>
    </source>
</reference>
<evidence type="ECO:0000256" key="3">
    <source>
        <dbReference type="ARBA" id="ARBA00022723"/>
    </source>
</evidence>
<dbReference type="Pfam" id="PF01979">
    <property type="entry name" value="Amidohydro_1"/>
    <property type="match status" value="1"/>
</dbReference>
<dbReference type="Gene3D" id="2.30.40.10">
    <property type="entry name" value="Urease, subunit C, domain 1"/>
    <property type="match status" value="1"/>
</dbReference>
<evidence type="ECO:0000313" key="8">
    <source>
        <dbReference type="Proteomes" id="UP000000657"/>
    </source>
</evidence>
<evidence type="ECO:0000256" key="5">
    <source>
        <dbReference type="PIRSR" id="PIRSR611778-50"/>
    </source>
</evidence>
<protein>
    <submittedName>
        <fullName evidence="7">D-hydantoinase (Dihydropyrimidinase) (DHPase)</fullName>
        <ecNumber evidence="7">3.5.2.2</ecNumber>
    </submittedName>
</protein>
<dbReference type="eggNOG" id="COG0044">
    <property type="taxonomic scope" value="Bacteria"/>
</dbReference>
<dbReference type="InterPro" id="IPR050378">
    <property type="entry name" value="Metallo-dep_Hydrolases_sf"/>
</dbReference>
<dbReference type="GO" id="GO:0046872">
    <property type="term" value="F:metal ion binding"/>
    <property type="evidence" value="ECO:0007669"/>
    <property type="project" value="UniProtKB-KW"/>
</dbReference>
<gene>
    <name evidence="7" type="primary">pydB</name>
    <name evidence="7" type="ordered locus">FRAAL1416</name>
</gene>
<dbReference type="InterPro" id="IPR006680">
    <property type="entry name" value="Amidohydro-rel"/>
</dbReference>
<organism evidence="7 8">
    <name type="scientific">Frankia alni (strain DSM 45986 / CECT 9034 / ACN14a)</name>
    <dbReference type="NCBI Taxonomy" id="326424"/>
    <lineage>
        <taxon>Bacteria</taxon>
        <taxon>Bacillati</taxon>
        <taxon>Actinomycetota</taxon>
        <taxon>Actinomycetes</taxon>
        <taxon>Frankiales</taxon>
        <taxon>Frankiaceae</taxon>
        <taxon>Frankia</taxon>
    </lineage>
</organism>
<dbReference type="PANTHER" id="PTHR11647:SF1">
    <property type="entry name" value="COLLAPSIN RESPONSE MEDIATOR PROTEIN"/>
    <property type="match status" value="1"/>
</dbReference>
<dbReference type="InterPro" id="IPR011059">
    <property type="entry name" value="Metal-dep_hydrolase_composite"/>
</dbReference>
<dbReference type="KEGG" id="fal:FRAAL1416"/>
<dbReference type="CDD" id="cd01314">
    <property type="entry name" value="D-HYD"/>
    <property type="match status" value="1"/>
</dbReference>
<dbReference type="InterPro" id="IPR032466">
    <property type="entry name" value="Metal_Hydrolase"/>
</dbReference>
<evidence type="ECO:0000256" key="4">
    <source>
        <dbReference type="ARBA" id="ARBA00022801"/>
    </source>
</evidence>
<comment type="PTM">
    <text evidence="5">Carbamylation allows a single lysine to coordinate two divalent metal cations.</text>
</comment>
<dbReference type="Proteomes" id="UP000000657">
    <property type="component" value="Chromosome"/>
</dbReference>
<dbReference type="Gene3D" id="3.20.20.140">
    <property type="entry name" value="Metal-dependent hydrolases"/>
    <property type="match status" value="1"/>
</dbReference>
<dbReference type="InterPro" id="IPR011778">
    <property type="entry name" value="Hydantoinase/dihydroPyrase"/>
</dbReference>
<evidence type="ECO:0000259" key="6">
    <source>
        <dbReference type="Pfam" id="PF01979"/>
    </source>
</evidence>
<proteinExistence type="inferred from homology"/>
<feature type="domain" description="Amidohydrolase-related" evidence="6">
    <location>
        <begin position="73"/>
        <end position="464"/>
    </location>
</feature>
<dbReference type="AlphaFoldDB" id="Q0RQU9"/>
<comment type="cofactor">
    <cofactor evidence="1">
        <name>Zn(2+)</name>
        <dbReference type="ChEBI" id="CHEBI:29105"/>
    </cofactor>
</comment>
<name>Q0RQU9_FRAAA</name>
<feature type="modified residue" description="N6-carboxylysine" evidence="5">
    <location>
        <position position="174"/>
    </location>
</feature>
<keyword evidence="8" id="KW-1185">Reference proteome</keyword>
<dbReference type="STRING" id="326424.FRAAL1416"/>
<keyword evidence="4 7" id="KW-0378">Hydrolase</keyword>
<evidence type="ECO:0000256" key="1">
    <source>
        <dbReference type="ARBA" id="ARBA00001947"/>
    </source>
</evidence>
<dbReference type="RefSeq" id="WP_011602611.1">
    <property type="nucleotide sequence ID" value="NC_008278.1"/>
</dbReference>
<accession>Q0RQU9</accession>
<dbReference type="GO" id="GO:0004157">
    <property type="term" value="F:dihydropyrimidinase activity"/>
    <property type="evidence" value="ECO:0007669"/>
    <property type="project" value="UniProtKB-EC"/>
</dbReference>
<dbReference type="SUPFAM" id="SSF51338">
    <property type="entry name" value="Composite domain of metallo-dependent hydrolases"/>
    <property type="match status" value="1"/>
</dbReference>
<comment type="similarity">
    <text evidence="2">Belongs to the metallo-dependent hydrolases superfamily. Hydantoinase/dihydropyrimidinase family.</text>
</comment>
<dbReference type="EC" id="3.5.2.2" evidence="7"/>
<evidence type="ECO:0000256" key="2">
    <source>
        <dbReference type="ARBA" id="ARBA00008829"/>
    </source>
</evidence>
<dbReference type="HOGENOM" id="CLU_015572_2_0_11"/>
<keyword evidence="3" id="KW-0479">Metal-binding</keyword>
<sequence length="489" mass="51251">MRTLITGGTLVGPLGATPTDVLVDGETVAALLAPPVPIDPSARGAAGAATAAASGTGRPVVDADRVIDATGKYVIPGGVDVHTHMELPFGGTAASDTFATGSAAAAWGGTTTIVDFAVQRTGEVVEEGLTAWHAKAAGQCAIDYGFHMIMGGVDEAALKAMDSLVAHEGVTSFKLFMAYPGVFFSDDGQILRAMQRAAESGATIMMHAENGLAIDVLVAQALARGDTDPIHHGLTRPPALEGEATHRASVLAQVAGNPPLYFVHLSASEALGVISAARTAGRNVFAETCPQYLYLSLEEHLGAPGFEGARYVASPPLRTNTAPHADDLWRGLRTDDLAVVSTDHCPFCLKEQKELGRGDFSKIPNGIGTVEHRIDLIYQGVVTGKISLQRWVETCATTPARMFGLYPRKGVVAPGSDADIVVYDPNATTTISAATHHMNLDHSAWEGFEIAGKVDTVLSRGSVVVSDGQFHGRAGHGRYVPRGLSQYLR</sequence>
<evidence type="ECO:0000313" key="7">
    <source>
        <dbReference type="EMBL" id="CAJ60074.1"/>
    </source>
</evidence>
<dbReference type="PANTHER" id="PTHR11647">
    <property type="entry name" value="HYDRANTOINASE/DIHYDROPYRIMIDINASE FAMILY MEMBER"/>
    <property type="match status" value="1"/>
</dbReference>